<name>A0A6S6QUC4_9HYPH</name>
<evidence type="ECO:0000313" key="4">
    <source>
        <dbReference type="EMBL" id="BCJ90862.1"/>
    </source>
</evidence>
<gene>
    <name evidence="4" type="ORF">IZ6_15970</name>
</gene>
<dbReference type="SUPFAM" id="SSF109854">
    <property type="entry name" value="DinB/YfiT-like putative metalloenzymes"/>
    <property type="match status" value="1"/>
</dbReference>
<dbReference type="InterPro" id="IPR007837">
    <property type="entry name" value="DinB"/>
</dbReference>
<dbReference type="KEGG" id="tso:IZ6_15970"/>
<evidence type="ECO:0000256" key="3">
    <source>
        <dbReference type="PIRSR" id="PIRSR607837-1"/>
    </source>
</evidence>
<organism evidence="4 5">
    <name type="scientific">Terrihabitans soli</name>
    <dbReference type="NCBI Taxonomy" id="708113"/>
    <lineage>
        <taxon>Bacteria</taxon>
        <taxon>Pseudomonadati</taxon>
        <taxon>Pseudomonadota</taxon>
        <taxon>Alphaproteobacteria</taxon>
        <taxon>Hyphomicrobiales</taxon>
        <taxon>Terrihabitans</taxon>
    </lineage>
</organism>
<feature type="binding site" evidence="3">
    <location>
        <position position="133"/>
    </location>
    <ligand>
        <name>a divalent metal cation</name>
        <dbReference type="ChEBI" id="CHEBI:60240"/>
    </ligand>
</feature>
<dbReference type="RefSeq" id="WP_222877461.1">
    <property type="nucleotide sequence ID" value="NZ_AP023361.1"/>
</dbReference>
<evidence type="ECO:0000256" key="2">
    <source>
        <dbReference type="ARBA" id="ARBA00022723"/>
    </source>
</evidence>
<dbReference type="InterPro" id="IPR034660">
    <property type="entry name" value="DinB/YfiT-like"/>
</dbReference>
<proteinExistence type="inferred from homology"/>
<dbReference type="EMBL" id="AP023361">
    <property type="protein sequence ID" value="BCJ90862.1"/>
    <property type="molecule type" value="Genomic_DNA"/>
</dbReference>
<dbReference type="PANTHER" id="PTHR37302">
    <property type="entry name" value="SLR1116 PROTEIN"/>
    <property type="match status" value="1"/>
</dbReference>
<dbReference type="Gene3D" id="1.20.120.450">
    <property type="entry name" value="dinb family like domain"/>
    <property type="match status" value="1"/>
</dbReference>
<keyword evidence="2 3" id="KW-0479">Metal-binding</keyword>
<dbReference type="PANTHER" id="PTHR37302:SF1">
    <property type="entry name" value="PROTEIN DINB"/>
    <property type="match status" value="1"/>
</dbReference>
<dbReference type="AlphaFoldDB" id="A0A6S6QUC4"/>
<evidence type="ECO:0000313" key="5">
    <source>
        <dbReference type="Proteomes" id="UP000515317"/>
    </source>
</evidence>
<evidence type="ECO:0000256" key="1">
    <source>
        <dbReference type="ARBA" id="ARBA00008635"/>
    </source>
</evidence>
<protein>
    <submittedName>
        <fullName evidence="4">Damage-inducible protein DinB</fullName>
    </submittedName>
</protein>
<keyword evidence="5" id="KW-1185">Reference proteome</keyword>
<feature type="binding site" evidence="3">
    <location>
        <position position="137"/>
    </location>
    <ligand>
        <name>a divalent metal cation</name>
        <dbReference type="ChEBI" id="CHEBI:60240"/>
    </ligand>
</feature>
<dbReference type="Pfam" id="PF05163">
    <property type="entry name" value="DinB"/>
    <property type="match status" value="1"/>
</dbReference>
<sequence>MHKTFKLLAGYNSWANARLYDAAVQMQDSRYREDRGAFFGSVHRTLNHILVADRIWLFRFGARTDAPLELDVILFDDLAGLRAAREAEDQRITGFIDGLTPEGLDRGLHFQTVTNPQKMSQPLGSALVHFFNHQTHHRGQIHALMTALEGRNFAPSLDLILFQRTTGIGMS</sequence>
<dbReference type="GO" id="GO:0046872">
    <property type="term" value="F:metal ion binding"/>
    <property type="evidence" value="ECO:0007669"/>
    <property type="project" value="UniProtKB-KW"/>
</dbReference>
<reference evidence="4 5" key="1">
    <citation type="submission" date="2020-08" db="EMBL/GenBank/DDBJ databases">
        <title>Genome sequence of Rhizobiales bacterium strain IZ6.</title>
        <authorList>
            <person name="Nakai R."/>
            <person name="Naganuma T."/>
        </authorList>
    </citation>
    <scope>NUCLEOTIDE SEQUENCE [LARGE SCALE GENOMIC DNA]</scope>
    <source>
        <strain evidence="4 5">IZ6</strain>
    </source>
</reference>
<dbReference type="Proteomes" id="UP000515317">
    <property type="component" value="Chromosome"/>
</dbReference>
<accession>A0A6S6QUC4</accession>
<comment type="similarity">
    <text evidence="1">Belongs to the DinB family.</text>
</comment>
<feature type="binding site" evidence="3">
    <location>
        <position position="48"/>
    </location>
    <ligand>
        <name>a divalent metal cation</name>
        <dbReference type="ChEBI" id="CHEBI:60240"/>
    </ligand>
</feature>